<evidence type="ECO:0000259" key="2">
    <source>
        <dbReference type="Pfam" id="PF00892"/>
    </source>
</evidence>
<evidence type="ECO:0000313" key="3">
    <source>
        <dbReference type="EMBL" id="GAA0546202.1"/>
    </source>
</evidence>
<keyword evidence="1" id="KW-0472">Membrane</keyword>
<feature type="transmembrane region" description="Helical" evidence="1">
    <location>
        <begin position="164"/>
        <end position="183"/>
    </location>
</feature>
<comment type="caution">
    <text evidence="3">The sequence shown here is derived from an EMBL/GenBank/DDBJ whole genome shotgun (WGS) entry which is preliminary data.</text>
</comment>
<gene>
    <name evidence="3" type="ORF">GCM10009098_12240</name>
</gene>
<feature type="transmembrane region" description="Helical" evidence="1">
    <location>
        <begin position="132"/>
        <end position="149"/>
    </location>
</feature>
<evidence type="ECO:0000256" key="1">
    <source>
        <dbReference type="SAM" id="Phobius"/>
    </source>
</evidence>
<feature type="transmembrane region" description="Helical" evidence="1">
    <location>
        <begin position="80"/>
        <end position="101"/>
    </location>
</feature>
<sequence length="319" mass="34986">MPHNRFAGENSQSMLVEGVYYGFIVALLWGGWLAMSFHGIAAGMSAWDIAFIRYSTSGLLLSPLLVIHKPAVRVGWQKRLVLSVLAGPLLLWFALGGYHYSPLVHGAFIQLVTLIVCSIILSVLILKEWFSWQWGLGVGILIAGLMLVVEPRSDTLAHQVNSDLMFATSGAMLAVFILLLRLWRISALTALILVSVYSALFYIPLYLFFKGPWALMMLDSTLLWQQVLVQGVLSGVVAIFAFSKAAQYLGTRRAAMFPALSPTIALGVGLPFNSQLPGLTQYLGVAISLLGFTVALLNTHKVKRQTVDTNPLSYKNNDT</sequence>
<dbReference type="InterPro" id="IPR037185">
    <property type="entry name" value="EmrE-like"/>
</dbReference>
<dbReference type="Proteomes" id="UP001501169">
    <property type="component" value="Unassembled WGS sequence"/>
</dbReference>
<organism evidence="3 4">
    <name type="scientific">Rheinheimera aquimaris</name>
    <dbReference type="NCBI Taxonomy" id="412437"/>
    <lineage>
        <taxon>Bacteria</taxon>
        <taxon>Pseudomonadati</taxon>
        <taxon>Pseudomonadota</taxon>
        <taxon>Gammaproteobacteria</taxon>
        <taxon>Chromatiales</taxon>
        <taxon>Chromatiaceae</taxon>
        <taxon>Rheinheimera</taxon>
    </lineage>
</organism>
<name>A0ABN1DKW1_9GAMM</name>
<dbReference type="EMBL" id="BAAAEO010000002">
    <property type="protein sequence ID" value="GAA0546202.1"/>
    <property type="molecule type" value="Genomic_DNA"/>
</dbReference>
<feature type="transmembrane region" description="Helical" evidence="1">
    <location>
        <begin position="190"/>
        <end position="209"/>
    </location>
</feature>
<evidence type="ECO:0000313" key="4">
    <source>
        <dbReference type="Proteomes" id="UP001501169"/>
    </source>
</evidence>
<feature type="transmembrane region" description="Helical" evidence="1">
    <location>
        <begin position="107"/>
        <end position="125"/>
    </location>
</feature>
<dbReference type="SUPFAM" id="SSF103481">
    <property type="entry name" value="Multidrug resistance efflux transporter EmrE"/>
    <property type="match status" value="2"/>
</dbReference>
<keyword evidence="1" id="KW-0812">Transmembrane</keyword>
<feature type="transmembrane region" description="Helical" evidence="1">
    <location>
        <begin position="221"/>
        <end position="242"/>
    </location>
</feature>
<feature type="transmembrane region" description="Helical" evidence="1">
    <location>
        <begin position="50"/>
        <end position="68"/>
    </location>
</feature>
<dbReference type="RefSeq" id="WP_226766220.1">
    <property type="nucleotide sequence ID" value="NZ_BAAAEO010000002.1"/>
</dbReference>
<dbReference type="Pfam" id="PF00892">
    <property type="entry name" value="EamA"/>
    <property type="match status" value="1"/>
</dbReference>
<proteinExistence type="predicted"/>
<keyword evidence="1" id="KW-1133">Transmembrane helix</keyword>
<accession>A0ABN1DKW1</accession>
<feature type="transmembrane region" description="Helical" evidence="1">
    <location>
        <begin position="254"/>
        <end position="273"/>
    </location>
</feature>
<protein>
    <submittedName>
        <fullName evidence="3">DMT family transporter</fullName>
    </submittedName>
</protein>
<dbReference type="InterPro" id="IPR000620">
    <property type="entry name" value="EamA_dom"/>
</dbReference>
<feature type="transmembrane region" description="Helical" evidence="1">
    <location>
        <begin position="20"/>
        <end position="44"/>
    </location>
</feature>
<keyword evidence="4" id="KW-1185">Reference proteome</keyword>
<reference evidence="3 4" key="1">
    <citation type="journal article" date="2019" name="Int. J. Syst. Evol. Microbiol.">
        <title>The Global Catalogue of Microorganisms (GCM) 10K type strain sequencing project: providing services to taxonomists for standard genome sequencing and annotation.</title>
        <authorList>
            <consortium name="The Broad Institute Genomics Platform"/>
            <consortium name="The Broad Institute Genome Sequencing Center for Infectious Disease"/>
            <person name="Wu L."/>
            <person name="Ma J."/>
        </authorList>
    </citation>
    <scope>NUCLEOTIDE SEQUENCE [LARGE SCALE GENOMIC DNA]</scope>
    <source>
        <strain evidence="3 4">JCM 14331</strain>
    </source>
</reference>
<feature type="transmembrane region" description="Helical" evidence="1">
    <location>
        <begin position="279"/>
        <end position="297"/>
    </location>
</feature>
<feature type="domain" description="EamA" evidence="2">
    <location>
        <begin position="18"/>
        <end position="149"/>
    </location>
</feature>